<dbReference type="Gene3D" id="2.40.50.140">
    <property type="entry name" value="Nucleic acid-binding proteins"/>
    <property type="match status" value="1"/>
</dbReference>
<dbReference type="InterPro" id="IPR058653">
    <property type="entry name" value="NfeD2_TM"/>
</dbReference>
<evidence type="ECO:0000256" key="1">
    <source>
        <dbReference type="SAM" id="Phobius"/>
    </source>
</evidence>
<keyword evidence="1" id="KW-1133">Transmembrane helix</keyword>
<feature type="transmembrane region" description="Helical" evidence="1">
    <location>
        <begin position="70"/>
        <end position="96"/>
    </location>
</feature>
<proteinExistence type="predicted"/>
<feature type="transmembrane region" description="Helical" evidence="1">
    <location>
        <begin position="45"/>
        <end position="64"/>
    </location>
</feature>
<dbReference type="GO" id="GO:0008233">
    <property type="term" value="F:peptidase activity"/>
    <property type="evidence" value="ECO:0007669"/>
    <property type="project" value="UniProtKB-KW"/>
</dbReference>
<organism evidence="3 4">
    <name type="scientific">Evansella vedderi</name>
    <dbReference type="NCBI Taxonomy" id="38282"/>
    <lineage>
        <taxon>Bacteria</taxon>
        <taxon>Bacillati</taxon>
        <taxon>Bacillota</taxon>
        <taxon>Bacilli</taxon>
        <taxon>Bacillales</taxon>
        <taxon>Bacillaceae</taxon>
        <taxon>Evansella</taxon>
    </lineage>
</organism>
<dbReference type="InterPro" id="IPR012340">
    <property type="entry name" value="NA-bd_OB-fold"/>
</dbReference>
<protein>
    <submittedName>
        <fullName evidence="3">Membrane-bound ClpP family serine protease</fullName>
    </submittedName>
</protein>
<dbReference type="GO" id="GO:0006508">
    <property type="term" value="P:proteolysis"/>
    <property type="evidence" value="ECO:0007669"/>
    <property type="project" value="UniProtKB-KW"/>
</dbReference>
<feature type="transmembrane region" description="Helical" evidence="1">
    <location>
        <begin position="12"/>
        <end position="33"/>
    </location>
</feature>
<feature type="domain" description="Membrane protein NfeD2 N-terminal transmembrane" evidence="2">
    <location>
        <begin position="1"/>
        <end position="102"/>
    </location>
</feature>
<keyword evidence="3" id="KW-0645">Protease</keyword>
<dbReference type="Pfam" id="PF25842">
    <property type="entry name" value="NfeD_TM"/>
    <property type="match status" value="1"/>
</dbReference>
<dbReference type="RefSeq" id="WP_307327203.1">
    <property type="nucleotide sequence ID" value="NZ_JAUSUG010000013.1"/>
</dbReference>
<dbReference type="EMBL" id="JAUSUG010000013">
    <property type="protein sequence ID" value="MDQ0255929.1"/>
    <property type="molecule type" value="Genomic_DNA"/>
</dbReference>
<keyword evidence="1" id="KW-0812">Transmembrane</keyword>
<keyword evidence="3" id="KW-0378">Hydrolase</keyword>
<accession>A0ABT9ZXG8</accession>
<evidence type="ECO:0000313" key="4">
    <source>
        <dbReference type="Proteomes" id="UP001230005"/>
    </source>
</evidence>
<evidence type="ECO:0000313" key="3">
    <source>
        <dbReference type="EMBL" id="MDQ0255929.1"/>
    </source>
</evidence>
<name>A0ABT9ZXG8_9BACI</name>
<keyword evidence="4" id="KW-1185">Reference proteome</keyword>
<comment type="caution">
    <text evidence="3">The sequence shown here is derived from an EMBL/GenBank/DDBJ whole genome shotgun (WGS) entry which is preliminary data.</text>
</comment>
<reference evidence="3 4" key="1">
    <citation type="submission" date="2023-07" db="EMBL/GenBank/DDBJ databases">
        <title>Genomic Encyclopedia of Type Strains, Phase IV (KMG-IV): sequencing the most valuable type-strain genomes for metagenomic binning, comparative biology and taxonomic classification.</title>
        <authorList>
            <person name="Goeker M."/>
        </authorList>
    </citation>
    <scope>NUCLEOTIDE SEQUENCE [LARGE SCALE GENOMIC DNA]</scope>
    <source>
        <strain evidence="3 4">DSM 9768</strain>
    </source>
</reference>
<keyword evidence="1" id="KW-0472">Membrane</keyword>
<evidence type="ECO:0000259" key="2">
    <source>
        <dbReference type="Pfam" id="PF25842"/>
    </source>
</evidence>
<gene>
    <name evidence="3" type="ORF">J2S74_003313</name>
</gene>
<dbReference type="Proteomes" id="UP001230005">
    <property type="component" value="Unassembled WGS sequence"/>
</dbReference>
<sequence>MEIFGYPLETVYLFGFILGGILTVLYILFGDIIEGIFEALSEGPINPTLILSFITFFNSMAYLMERFSSINSLIIAIASLVTAFLLVTLLNIFVLVPLSQAEATLAYSDDDLKGRIGTVITAIPEEGFGEVMIQGKQGNIARSAISFDDVAIPYGEKVLIIEVKNSVLHVSPHEELD</sequence>